<keyword evidence="1" id="KW-0812">Transmembrane</keyword>
<evidence type="ECO:0000313" key="3">
    <source>
        <dbReference type="Proteomes" id="UP000307749"/>
    </source>
</evidence>
<organism evidence="2 3">
    <name type="scientific">Metallibacterium scheffleri</name>
    <dbReference type="NCBI Taxonomy" id="993689"/>
    <lineage>
        <taxon>Bacteria</taxon>
        <taxon>Pseudomonadati</taxon>
        <taxon>Pseudomonadota</taxon>
        <taxon>Gammaproteobacteria</taxon>
        <taxon>Lysobacterales</taxon>
        <taxon>Rhodanobacteraceae</taxon>
        <taxon>Metallibacterium</taxon>
    </lineage>
</organism>
<reference evidence="2 3" key="1">
    <citation type="submission" date="2017-02" db="EMBL/GenBank/DDBJ databases">
        <title>Whole genome sequencing of Metallibacterium scheffleri DSM 24874 (T).</title>
        <authorList>
            <person name="Kumar S."/>
            <person name="Patil P."/>
            <person name="Patil P.B."/>
        </authorList>
    </citation>
    <scope>NUCLEOTIDE SEQUENCE [LARGE SCALE GENOMIC DNA]</scope>
    <source>
        <strain evidence="2 3">DSM 24874</strain>
    </source>
</reference>
<comment type="caution">
    <text evidence="2">The sequence shown here is derived from an EMBL/GenBank/DDBJ whole genome shotgun (WGS) entry which is preliminary data.</text>
</comment>
<proteinExistence type="predicted"/>
<evidence type="ECO:0000313" key="2">
    <source>
        <dbReference type="EMBL" id="THD10963.1"/>
    </source>
</evidence>
<dbReference type="AlphaFoldDB" id="A0A4S3KPP9"/>
<keyword evidence="1" id="KW-1133">Transmembrane helix</keyword>
<gene>
    <name evidence="2" type="ORF">B1806_05990</name>
</gene>
<protein>
    <submittedName>
        <fullName evidence="2">Uncharacterized protein</fullName>
    </submittedName>
</protein>
<feature type="transmembrane region" description="Helical" evidence="1">
    <location>
        <begin position="40"/>
        <end position="61"/>
    </location>
</feature>
<keyword evidence="3" id="KW-1185">Reference proteome</keyword>
<accession>A0A4S3KPP9</accession>
<dbReference type="EMBL" id="MWQO01000018">
    <property type="protein sequence ID" value="THD10963.1"/>
    <property type="molecule type" value="Genomic_DNA"/>
</dbReference>
<sequence length="116" mass="11937">MAAHAHALFASASEHIDGDTLRRLRVARVAALSAPRRRNLLPVLVPAGALAAAALALAVVWHPLRAPASAPATAGAGALLASADSNEVDMAQNLDFYDWLATQPQPAQAAQATSVQ</sequence>
<evidence type="ECO:0000256" key="1">
    <source>
        <dbReference type="SAM" id="Phobius"/>
    </source>
</evidence>
<name>A0A4S3KPP9_9GAMM</name>
<keyword evidence="1" id="KW-0472">Membrane</keyword>
<dbReference type="Proteomes" id="UP000307749">
    <property type="component" value="Unassembled WGS sequence"/>
</dbReference>
<dbReference type="STRING" id="993689.GCA_002077135_00875"/>